<keyword evidence="3" id="KW-0645">Protease</keyword>
<dbReference type="InterPro" id="IPR051487">
    <property type="entry name" value="Ser/Thr_Proteases_Immune/Dev"/>
</dbReference>
<dbReference type="GO" id="GO:0006508">
    <property type="term" value="P:proteolysis"/>
    <property type="evidence" value="ECO:0007669"/>
    <property type="project" value="UniProtKB-KW"/>
</dbReference>
<dbReference type="Gene3D" id="2.40.10.10">
    <property type="entry name" value="Trypsin-like serine proteases"/>
    <property type="match status" value="1"/>
</dbReference>
<proteinExistence type="inferred from homology"/>
<gene>
    <name evidence="6" type="ORF">QR680_013558</name>
</gene>
<evidence type="ECO:0000256" key="3">
    <source>
        <dbReference type="RuleBase" id="RU363034"/>
    </source>
</evidence>
<protein>
    <recommendedName>
        <fullName evidence="5">Peptidase S1 domain-containing protein</fullName>
    </recommendedName>
</protein>
<feature type="domain" description="Peptidase S1" evidence="5">
    <location>
        <begin position="32"/>
        <end position="273"/>
    </location>
</feature>
<dbReference type="PANTHER" id="PTHR24256">
    <property type="entry name" value="TRYPTASE-RELATED"/>
    <property type="match status" value="1"/>
</dbReference>
<dbReference type="PROSITE" id="PS00134">
    <property type="entry name" value="TRYPSIN_HIS"/>
    <property type="match status" value="1"/>
</dbReference>
<dbReference type="PROSITE" id="PS00135">
    <property type="entry name" value="TRYPSIN_SER"/>
    <property type="match status" value="1"/>
</dbReference>
<comment type="caution">
    <text evidence="6">The sequence shown here is derived from an EMBL/GenBank/DDBJ whole genome shotgun (WGS) entry which is preliminary data.</text>
</comment>
<dbReference type="InterPro" id="IPR018114">
    <property type="entry name" value="TRYPSIN_HIS"/>
</dbReference>
<dbReference type="Pfam" id="PF00089">
    <property type="entry name" value="Trypsin"/>
    <property type="match status" value="1"/>
</dbReference>
<dbReference type="Proteomes" id="UP001175271">
    <property type="component" value="Unassembled WGS sequence"/>
</dbReference>
<keyword evidence="3" id="KW-0378">Hydrolase</keyword>
<evidence type="ECO:0000256" key="4">
    <source>
        <dbReference type="SAM" id="SignalP"/>
    </source>
</evidence>
<dbReference type="CDD" id="cd00190">
    <property type="entry name" value="Tryp_SPc"/>
    <property type="match status" value="1"/>
</dbReference>
<dbReference type="SUPFAM" id="SSF50494">
    <property type="entry name" value="Trypsin-like serine proteases"/>
    <property type="match status" value="1"/>
</dbReference>
<evidence type="ECO:0000256" key="2">
    <source>
        <dbReference type="ARBA" id="ARBA00024195"/>
    </source>
</evidence>
<keyword evidence="1" id="KW-1015">Disulfide bond</keyword>
<feature type="chain" id="PRO_5041299953" description="Peptidase S1 domain-containing protein" evidence="4">
    <location>
        <begin position="18"/>
        <end position="279"/>
    </location>
</feature>
<organism evidence="6 7">
    <name type="scientific">Steinernema hermaphroditum</name>
    <dbReference type="NCBI Taxonomy" id="289476"/>
    <lineage>
        <taxon>Eukaryota</taxon>
        <taxon>Metazoa</taxon>
        <taxon>Ecdysozoa</taxon>
        <taxon>Nematoda</taxon>
        <taxon>Chromadorea</taxon>
        <taxon>Rhabditida</taxon>
        <taxon>Tylenchina</taxon>
        <taxon>Panagrolaimomorpha</taxon>
        <taxon>Strongyloidoidea</taxon>
        <taxon>Steinernematidae</taxon>
        <taxon>Steinernema</taxon>
    </lineage>
</organism>
<dbReference type="InterPro" id="IPR001254">
    <property type="entry name" value="Trypsin_dom"/>
</dbReference>
<feature type="signal peptide" evidence="4">
    <location>
        <begin position="1"/>
        <end position="17"/>
    </location>
</feature>
<reference evidence="6" key="1">
    <citation type="submission" date="2023-06" db="EMBL/GenBank/DDBJ databases">
        <title>Genomic analysis of the entomopathogenic nematode Steinernema hermaphroditum.</title>
        <authorList>
            <person name="Schwarz E.M."/>
            <person name="Heppert J.K."/>
            <person name="Baniya A."/>
            <person name="Schwartz H.T."/>
            <person name="Tan C.-H."/>
            <person name="Antoshechkin I."/>
            <person name="Sternberg P.W."/>
            <person name="Goodrich-Blair H."/>
            <person name="Dillman A.R."/>
        </authorList>
    </citation>
    <scope>NUCLEOTIDE SEQUENCE</scope>
    <source>
        <strain evidence="6">PS9179</strain>
        <tissue evidence="6">Whole animal</tissue>
    </source>
</reference>
<evidence type="ECO:0000256" key="1">
    <source>
        <dbReference type="ARBA" id="ARBA00023157"/>
    </source>
</evidence>
<accession>A0AA39M2H7</accession>
<dbReference type="PRINTS" id="PR00722">
    <property type="entry name" value="CHYMOTRYPSIN"/>
</dbReference>
<dbReference type="InterPro" id="IPR043504">
    <property type="entry name" value="Peptidase_S1_PA_chymotrypsin"/>
</dbReference>
<keyword evidence="7" id="KW-1185">Reference proteome</keyword>
<dbReference type="InterPro" id="IPR001314">
    <property type="entry name" value="Peptidase_S1A"/>
</dbReference>
<comment type="similarity">
    <text evidence="2">Belongs to the peptidase S1 family. CLIP subfamily.</text>
</comment>
<dbReference type="InterPro" id="IPR033116">
    <property type="entry name" value="TRYPSIN_SER"/>
</dbReference>
<name>A0AA39M2H7_9BILA</name>
<dbReference type="EMBL" id="JAUCMV010000002">
    <property type="protein sequence ID" value="KAK0418442.1"/>
    <property type="molecule type" value="Genomic_DNA"/>
</dbReference>
<evidence type="ECO:0000313" key="6">
    <source>
        <dbReference type="EMBL" id="KAK0418442.1"/>
    </source>
</evidence>
<sequence>MWFQSILLLLGSTLALSKESGPSDFLGFKESIIGGDVASSGQFPFEVFFRYTSKRNGKLYQCGGTLLSPNFFLTAAHCAINMKAGHGSVMVGSTTLGRDPSAQWSPVKRAIVHPEYLVGDHAFANDIAVLEINGVSLTDKVQLVKIARNDAPLLSSPLATASGFGTYAVNAKGFVSSEHLRHVKVKLFSFAQCQRLKRFFAKTQICAGDYQKGTGPGDSGGPLLVESGSGMVQVGLTSHGPSDEYTMFNHQDRDPAVYTRVAQYCAWIEANTNNQFRCT</sequence>
<dbReference type="PROSITE" id="PS50240">
    <property type="entry name" value="TRYPSIN_DOM"/>
    <property type="match status" value="1"/>
</dbReference>
<evidence type="ECO:0000259" key="5">
    <source>
        <dbReference type="PROSITE" id="PS50240"/>
    </source>
</evidence>
<keyword evidence="4" id="KW-0732">Signal</keyword>
<evidence type="ECO:0000313" key="7">
    <source>
        <dbReference type="Proteomes" id="UP001175271"/>
    </source>
</evidence>
<dbReference type="InterPro" id="IPR009003">
    <property type="entry name" value="Peptidase_S1_PA"/>
</dbReference>
<keyword evidence="3" id="KW-0720">Serine protease</keyword>
<dbReference type="GO" id="GO:0004252">
    <property type="term" value="F:serine-type endopeptidase activity"/>
    <property type="evidence" value="ECO:0007669"/>
    <property type="project" value="InterPro"/>
</dbReference>
<dbReference type="AlphaFoldDB" id="A0AA39M2H7"/>
<dbReference type="SMART" id="SM00020">
    <property type="entry name" value="Tryp_SPc"/>
    <property type="match status" value="1"/>
</dbReference>